<evidence type="ECO:0000313" key="1">
    <source>
        <dbReference type="EMBL" id="TYJ99972.1"/>
    </source>
</evidence>
<evidence type="ECO:0000313" key="2">
    <source>
        <dbReference type="Proteomes" id="UP000321947"/>
    </source>
</evidence>
<comment type="caution">
    <text evidence="1">The sequence shown here is derived from an EMBL/GenBank/DDBJ whole genome shotgun (WGS) entry which is preliminary data.</text>
</comment>
<dbReference type="Proteomes" id="UP000321947">
    <property type="component" value="Unassembled WGS sequence"/>
</dbReference>
<dbReference type="EMBL" id="SSTD01017328">
    <property type="protein sequence ID" value="TYJ99972.1"/>
    <property type="molecule type" value="Genomic_DNA"/>
</dbReference>
<name>A0A5D3BJM6_CUCMM</name>
<organism evidence="1 2">
    <name type="scientific">Cucumis melo var. makuwa</name>
    <name type="common">Oriental melon</name>
    <dbReference type="NCBI Taxonomy" id="1194695"/>
    <lineage>
        <taxon>Eukaryota</taxon>
        <taxon>Viridiplantae</taxon>
        <taxon>Streptophyta</taxon>
        <taxon>Embryophyta</taxon>
        <taxon>Tracheophyta</taxon>
        <taxon>Spermatophyta</taxon>
        <taxon>Magnoliopsida</taxon>
        <taxon>eudicotyledons</taxon>
        <taxon>Gunneridae</taxon>
        <taxon>Pentapetalae</taxon>
        <taxon>rosids</taxon>
        <taxon>fabids</taxon>
        <taxon>Cucurbitales</taxon>
        <taxon>Cucurbitaceae</taxon>
        <taxon>Benincaseae</taxon>
        <taxon>Cucumis</taxon>
    </lineage>
</organism>
<proteinExistence type="predicted"/>
<gene>
    <name evidence="1" type="ORF">E5676_scaffold360G00130</name>
</gene>
<dbReference type="AlphaFoldDB" id="A0A5D3BJM6"/>
<sequence length="322" mass="37199">MQDKLIELSAVEMCIQAFLPRSFLNDHPEEVLEVTTCHAVSIAKVDNNYASSKEMDNSNEIKQRTSVFDRIKPSTTQSSVFQRLSMATKEEENQCPTFTSTRTSAFKRLSISTLKKDQPSTSVFDRLKMTNDQQQREMKTLKFKDFIKARSNARLETSPCFTDFKDCIVTFPCPSLKVSSMISSYSSLKASSMLSHIQARKLHRCFLIFKLEGFINAFSYASSIQMQLRLLSKISMQQTFPHLKYVVAEKIFFSNMLQSRRSSSQICCSQENFHIKYVAAEKTIISNMLQLRRFSSQICYNREDRHLKYATAEKIFISDRLQ</sequence>
<evidence type="ECO:0008006" key="3">
    <source>
        <dbReference type="Google" id="ProtNLM"/>
    </source>
</evidence>
<protein>
    <recommendedName>
        <fullName evidence="3">Gag protease polyprotein</fullName>
    </recommendedName>
</protein>
<accession>A0A5D3BJM6</accession>
<reference evidence="1 2" key="1">
    <citation type="submission" date="2019-08" db="EMBL/GenBank/DDBJ databases">
        <title>Draft genome sequences of two oriental melons (Cucumis melo L. var makuwa).</title>
        <authorList>
            <person name="Kwon S.-Y."/>
        </authorList>
    </citation>
    <scope>NUCLEOTIDE SEQUENCE [LARGE SCALE GENOMIC DNA]</scope>
    <source>
        <strain evidence="2">cv. Chang Bougi</strain>
        <tissue evidence="1">Leaf</tissue>
    </source>
</reference>